<dbReference type="EMBL" id="JAGPNK010000006">
    <property type="protein sequence ID" value="KAH7319892.1"/>
    <property type="molecule type" value="Genomic_DNA"/>
</dbReference>
<dbReference type="OrthoDB" id="18453at2759"/>
<evidence type="ECO:0000256" key="3">
    <source>
        <dbReference type="ARBA" id="ARBA00022989"/>
    </source>
</evidence>
<feature type="transmembrane region" description="Helical" evidence="6">
    <location>
        <begin position="65"/>
        <end position="85"/>
    </location>
</feature>
<keyword evidence="4 6" id="KW-0472">Membrane</keyword>
<feature type="transmembrane region" description="Helical" evidence="6">
    <location>
        <begin position="113"/>
        <end position="130"/>
    </location>
</feature>
<feature type="domain" description="G-protein coupled receptors family 2 profile 2" evidence="7">
    <location>
        <begin position="31"/>
        <end position="212"/>
    </location>
</feature>
<comment type="caution">
    <text evidence="8">The sequence shown here is derived from an EMBL/GenBank/DDBJ whole genome shotgun (WGS) entry which is preliminary data.</text>
</comment>
<evidence type="ECO:0000313" key="8">
    <source>
        <dbReference type="EMBL" id="KAH7319892.1"/>
    </source>
</evidence>
<dbReference type="Gene3D" id="1.20.1070.10">
    <property type="entry name" value="Rhodopsin 7-helix transmembrane proteins"/>
    <property type="match status" value="1"/>
</dbReference>
<feature type="transmembrane region" description="Helical" evidence="6">
    <location>
        <begin position="139"/>
        <end position="160"/>
    </location>
</feature>
<evidence type="ECO:0000313" key="9">
    <source>
        <dbReference type="Proteomes" id="UP000813444"/>
    </source>
</evidence>
<keyword evidence="3 6" id="KW-1133">Transmembrane helix</keyword>
<gene>
    <name evidence="8" type="ORF">B0I35DRAFT_478195</name>
</gene>
<feature type="transmembrane region" description="Helical" evidence="6">
    <location>
        <begin position="342"/>
        <end position="360"/>
    </location>
</feature>
<dbReference type="PANTHER" id="PTHR23112:SF0">
    <property type="entry name" value="TRANSMEMBRANE PROTEIN 116"/>
    <property type="match status" value="1"/>
</dbReference>
<feature type="transmembrane region" description="Helical" evidence="6">
    <location>
        <begin position="391"/>
        <end position="409"/>
    </location>
</feature>
<sequence>MDDISTTAAPSLTPRSDRHGQALTHDQLHTLIVWERVGGSVSLVAVMCIFIAYALVKRVRNVQNTFIVFASVSNVGASIACIISMDGLAEGRNSALCQAQAFMFEMFMQSDPWWSLAMAVNVYLVFYMRFDPNSFKRWWWIYCIICYGGPFIIAMSLLFIQDHRGRVYGEAELWCWVDTDWDFIRIYTYYMLIWICILGSIISYVLVGYCVFQSRNNLGSLSTIKSRDDQEAQLAVNTPNVPTDTPDGFYGTVITEVQVTHTNANALTAPEPKKTCSPTGTTQLSFEESPSQIQPLPSQYYSTVTSSSSPQRKPSRITRKRVAAAVAAAASKFVIDDPIKRAYLRTSLLFALSVLVTWIPSSLNRIHSWLAGGSPFEYHVSTAAVLPLQGLWNSVIFFVTSWGALSTWWRNGRTEKGDETHEAYRAGEAAAAAAAARVVRRDDLALDSDLECDSYNGRLDSDVELRDYQSKRSTSI</sequence>
<dbReference type="GO" id="GO:0007189">
    <property type="term" value="P:adenylate cyclase-activating G protein-coupled receptor signaling pathway"/>
    <property type="evidence" value="ECO:0007669"/>
    <property type="project" value="TreeGrafter"/>
</dbReference>
<name>A0A8K0ST05_9HYPO</name>
<evidence type="ECO:0000256" key="5">
    <source>
        <dbReference type="SAM" id="MobiDB-lite"/>
    </source>
</evidence>
<evidence type="ECO:0000256" key="6">
    <source>
        <dbReference type="SAM" id="Phobius"/>
    </source>
</evidence>
<dbReference type="InterPro" id="IPR017981">
    <property type="entry name" value="GPCR_2-like_7TM"/>
</dbReference>
<dbReference type="PANTHER" id="PTHR23112">
    <property type="entry name" value="G PROTEIN-COUPLED RECEPTOR 157-RELATED"/>
    <property type="match status" value="1"/>
</dbReference>
<protein>
    <recommendedName>
        <fullName evidence="7">G-protein coupled receptors family 2 profile 2 domain-containing protein</fullName>
    </recommendedName>
</protein>
<dbReference type="GO" id="GO:0005886">
    <property type="term" value="C:plasma membrane"/>
    <property type="evidence" value="ECO:0007669"/>
    <property type="project" value="TreeGrafter"/>
</dbReference>
<evidence type="ECO:0000256" key="2">
    <source>
        <dbReference type="ARBA" id="ARBA00022692"/>
    </source>
</evidence>
<feature type="transmembrane region" description="Helical" evidence="6">
    <location>
        <begin position="189"/>
        <end position="212"/>
    </location>
</feature>
<dbReference type="InterPro" id="IPR000832">
    <property type="entry name" value="GPCR_2_secretin-like"/>
</dbReference>
<evidence type="ECO:0000256" key="1">
    <source>
        <dbReference type="ARBA" id="ARBA00004141"/>
    </source>
</evidence>
<dbReference type="GO" id="GO:0007166">
    <property type="term" value="P:cell surface receptor signaling pathway"/>
    <property type="evidence" value="ECO:0007669"/>
    <property type="project" value="InterPro"/>
</dbReference>
<evidence type="ECO:0000259" key="7">
    <source>
        <dbReference type="PROSITE" id="PS50261"/>
    </source>
</evidence>
<dbReference type="SUPFAM" id="SSF81321">
    <property type="entry name" value="Family A G protein-coupled receptor-like"/>
    <property type="match status" value="1"/>
</dbReference>
<proteinExistence type="predicted"/>
<keyword evidence="2 6" id="KW-0812">Transmembrane</keyword>
<dbReference type="Proteomes" id="UP000813444">
    <property type="component" value="Unassembled WGS sequence"/>
</dbReference>
<feature type="transmembrane region" description="Helical" evidence="6">
    <location>
        <begin position="37"/>
        <end position="56"/>
    </location>
</feature>
<evidence type="ECO:0000256" key="4">
    <source>
        <dbReference type="ARBA" id="ARBA00023136"/>
    </source>
</evidence>
<keyword evidence="9" id="KW-1185">Reference proteome</keyword>
<reference evidence="8" key="1">
    <citation type="journal article" date="2021" name="Nat. Commun.">
        <title>Genetic determinants of endophytism in the Arabidopsis root mycobiome.</title>
        <authorList>
            <person name="Mesny F."/>
            <person name="Miyauchi S."/>
            <person name="Thiergart T."/>
            <person name="Pickel B."/>
            <person name="Atanasova L."/>
            <person name="Karlsson M."/>
            <person name="Huettel B."/>
            <person name="Barry K.W."/>
            <person name="Haridas S."/>
            <person name="Chen C."/>
            <person name="Bauer D."/>
            <person name="Andreopoulos W."/>
            <person name="Pangilinan J."/>
            <person name="LaButti K."/>
            <person name="Riley R."/>
            <person name="Lipzen A."/>
            <person name="Clum A."/>
            <person name="Drula E."/>
            <person name="Henrissat B."/>
            <person name="Kohler A."/>
            <person name="Grigoriev I.V."/>
            <person name="Martin F.M."/>
            <person name="Hacquard S."/>
        </authorList>
    </citation>
    <scope>NUCLEOTIDE SEQUENCE</scope>
    <source>
        <strain evidence="8">MPI-CAGE-CH-0235</strain>
    </source>
</reference>
<dbReference type="GO" id="GO:0004930">
    <property type="term" value="F:G protein-coupled receptor activity"/>
    <property type="evidence" value="ECO:0007669"/>
    <property type="project" value="InterPro"/>
</dbReference>
<dbReference type="Pfam" id="PF00002">
    <property type="entry name" value="7tm_2"/>
    <property type="match status" value="1"/>
</dbReference>
<accession>A0A8K0ST05</accession>
<dbReference type="AlphaFoldDB" id="A0A8K0ST05"/>
<feature type="compositionally biased region" description="Polar residues" evidence="5">
    <location>
        <begin position="276"/>
        <end position="295"/>
    </location>
</feature>
<feature type="region of interest" description="Disordered" evidence="5">
    <location>
        <begin position="268"/>
        <end position="295"/>
    </location>
</feature>
<organism evidence="8 9">
    <name type="scientific">Stachybotrys elegans</name>
    <dbReference type="NCBI Taxonomy" id="80388"/>
    <lineage>
        <taxon>Eukaryota</taxon>
        <taxon>Fungi</taxon>
        <taxon>Dikarya</taxon>
        <taxon>Ascomycota</taxon>
        <taxon>Pezizomycotina</taxon>
        <taxon>Sordariomycetes</taxon>
        <taxon>Hypocreomycetidae</taxon>
        <taxon>Hypocreales</taxon>
        <taxon>Stachybotryaceae</taxon>
        <taxon>Stachybotrys</taxon>
    </lineage>
</organism>
<dbReference type="PROSITE" id="PS50261">
    <property type="entry name" value="G_PROTEIN_RECEP_F2_4"/>
    <property type="match status" value="1"/>
</dbReference>
<comment type="subcellular location">
    <subcellularLocation>
        <location evidence="1">Membrane</location>
        <topology evidence="1">Multi-pass membrane protein</topology>
    </subcellularLocation>
</comment>